<evidence type="ECO:0000313" key="5">
    <source>
        <dbReference type="Proteomes" id="UP000268350"/>
    </source>
</evidence>
<accession>A0A3B0KDX7</accession>
<dbReference type="OMA" id="NIYCQAF"/>
<dbReference type="Pfam" id="PF00352">
    <property type="entry name" value="TBP"/>
    <property type="match status" value="2"/>
</dbReference>
<evidence type="ECO:0000313" key="4">
    <source>
        <dbReference type="EMBL" id="SPP81868.1"/>
    </source>
</evidence>
<proteinExistence type="inferred from homology"/>
<dbReference type="InterPro" id="IPR000814">
    <property type="entry name" value="TBP"/>
</dbReference>
<dbReference type="EMBL" id="OUUW01000006">
    <property type="protein sequence ID" value="SPP81868.1"/>
    <property type="molecule type" value="Genomic_DNA"/>
</dbReference>
<dbReference type="STRING" id="7266.A0A3B0KDX7"/>
<comment type="similarity">
    <text evidence="1">Belongs to the TBP family.</text>
</comment>
<dbReference type="InterPro" id="IPR012295">
    <property type="entry name" value="TBP_dom_sf"/>
</dbReference>
<sequence>MIALRKNYRKRVFPLSAHKGSYMLDEYATNKLSKEDVVSMGRAAAVASWTEVQPTTGAPLTPPTDIEVVNIFRNLSVLPEIERHIQLLYRPFTCFVSTKCVFNLYDLSFDIANATYEPHKQSAVFVQRVKPVCTLKIYTNGSICCKGYSREGTRVGLLKFEAVLKAAGYRPVMASFRYNVVNATFCVPFQLNLEWMILSSDHSIVHDNGQPFVFHPMPKTTIKFAIFPTGFVYVLGCKLPNETKYAIAFIMPILYSFKAESQESQQDLQLSLGDISSRLLWEREFQKQEDFSMAW</sequence>
<keyword evidence="2" id="KW-0238">DNA-binding</keyword>
<dbReference type="SUPFAM" id="SSF55945">
    <property type="entry name" value="TATA-box binding protein-like"/>
    <property type="match status" value="2"/>
</dbReference>
<protein>
    <submittedName>
        <fullName evidence="4">Blast:TATA-box-binding protein</fullName>
    </submittedName>
</protein>
<dbReference type="OrthoDB" id="7847945at2759"/>
<keyword evidence="3" id="KW-0804">Transcription</keyword>
<reference evidence="5" key="1">
    <citation type="submission" date="2018-01" db="EMBL/GenBank/DDBJ databases">
        <authorList>
            <person name="Alioto T."/>
            <person name="Alioto T."/>
        </authorList>
    </citation>
    <scope>NUCLEOTIDE SEQUENCE [LARGE SCALE GENOMIC DNA]</scope>
</reference>
<keyword evidence="5" id="KW-1185">Reference proteome</keyword>
<organism evidence="4 5">
    <name type="scientific">Drosophila guanche</name>
    <name type="common">Fruit fly</name>
    <dbReference type="NCBI Taxonomy" id="7266"/>
    <lineage>
        <taxon>Eukaryota</taxon>
        <taxon>Metazoa</taxon>
        <taxon>Ecdysozoa</taxon>
        <taxon>Arthropoda</taxon>
        <taxon>Hexapoda</taxon>
        <taxon>Insecta</taxon>
        <taxon>Pterygota</taxon>
        <taxon>Neoptera</taxon>
        <taxon>Endopterygota</taxon>
        <taxon>Diptera</taxon>
        <taxon>Brachycera</taxon>
        <taxon>Muscomorpha</taxon>
        <taxon>Ephydroidea</taxon>
        <taxon>Drosophilidae</taxon>
        <taxon>Drosophila</taxon>
        <taxon>Sophophora</taxon>
    </lineage>
</organism>
<dbReference type="AlphaFoldDB" id="A0A3B0KDX7"/>
<evidence type="ECO:0000256" key="1">
    <source>
        <dbReference type="ARBA" id="ARBA00005560"/>
    </source>
</evidence>
<dbReference type="PANTHER" id="PTHR10126">
    <property type="entry name" value="TATA-BOX BINDING PROTEIN"/>
    <property type="match status" value="1"/>
</dbReference>
<dbReference type="Proteomes" id="UP000268350">
    <property type="component" value="Unassembled WGS sequence"/>
</dbReference>
<dbReference type="GO" id="GO:0003677">
    <property type="term" value="F:DNA binding"/>
    <property type="evidence" value="ECO:0007669"/>
    <property type="project" value="UniProtKB-KW"/>
</dbReference>
<evidence type="ECO:0000256" key="3">
    <source>
        <dbReference type="ARBA" id="ARBA00023163"/>
    </source>
</evidence>
<name>A0A3B0KDX7_DROGU</name>
<gene>
    <name evidence="4" type="ORF">DGUA_6G013625</name>
</gene>
<dbReference type="Gene3D" id="3.30.310.10">
    <property type="entry name" value="TATA-Binding Protein"/>
    <property type="match status" value="2"/>
</dbReference>
<evidence type="ECO:0000256" key="2">
    <source>
        <dbReference type="ARBA" id="ARBA00023125"/>
    </source>
</evidence>
<dbReference type="GO" id="GO:0006352">
    <property type="term" value="P:DNA-templated transcription initiation"/>
    <property type="evidence" value="ECO:0007669"/>
    <property type="project" value="InterPro"/>
</dbReference>